<comment type="cofactor">
    <cofactor evidence="1">
        <name>Mg(2+)</name>
        <dbReference type="ChEBI" id="CHEBI:18420"/>
    </cofactor>
</comment>
<feature type="transmembrane region" description="Helical" evidence="4">
    <location>
        <begin position="299"/>
        <end position="318"/>
    </location>
</feature>
<evidence type="ECO:0000256" key="3">
    <source>
        <dbReference type="ARBA" id="ARBA00034247"/>
    </source>
</evidence>
<dbReference type="InterPro" id="IPR043128">
    <property type="entry name" value="Rev_trsase/Diguanyl_cyclase"/>
</dbReference>
<dbReference type="GO" id="GO:1902201">
    <property type="term" value="P:negative regulation of bacterial-type flagellum-dependent cell motility"/>
    <property type="evidence" value="ECO:0007669"/>
    <property type="project" value="TreeGrafter"/>
</dbReference>
<comment type="catalytic activity">
    <reaction evidence="3">
        <text>2 GTP = 3',3'-c-di-GMP + 2 diphosphate</text>
        <dbReference type="Rhea" id="RHEA:24898"/>
        <dbReference type="ChEBI" id="CHEBI:33019"/>
        <dbReference type="ChEBI" id="CHEBI:37565"/>
        <dbReference type="ChEBI" id="CHEBI:58805"/>
        <dbReference type="EC" id="2.7.7.65"/>
    </reaction>
</comment>
<dbReference type="InterPro" id="IPR000160">
    <property type="entry name" value="GGDEF_dom"/>
</dbReference>
<keyword evidence="7" id="KW-1185">Reference proteome</keyword>
<dbReference type="GO" id="GO:0005886">
    <property type="term" value="C:plasma membrane"/>
    <property type="evidence" value="ECO:0007669"/>
    <property type="project" value="TreeGrafter"/>
</dbReference>
<dbReference type="Gene3D" id="3.30.70.270">
    <property type="match status" value="1"/>
</dbReference>
<dbReference type="EC" id="2.7.7.65" evidence="2"/>
<dbReference type="GO" id="GO:0043709">
    <property type="term" value="P:cell adhesion involved in single-species biofilm formation"/>
    <property type="evidence" value="ECO:0007669"/>
    <property type="project" value="TreeGrafter"/>
</dbReference>
<dbReference type="KEGG" id="vna:PN96_03395"/>
<evidence type="ECO:0000313" key="6">
    <source>
        <dbReference type="EMBL" id="ANQ13065.1"/>
    </source>
</evidence>
<evidence type="ECO:0000256" key="2">
    <source>
        <dbReference type="ARBA" id="ARBA00012528"/>
    </source>
</evidence>
<evidence type="ECO:0000313" key="7">
    <source>
        <dbReference type="Proteomes" id="UP000092741"/>
    </source>
</evidence>
<dbReference type="CDD" id="cd01949">
    <property type="entry name" value="GGDEF"/>
    <property type="match status" value="1"/>
</dbReference>
<evidence type="ECO:0000256" key="4">
    <source>
        <dbReference type="SAM" id="Phobius"/>
    </source>
</evidence>
<sequence length="487" mass="55155">MFNKRRFSNSFVIFFPLTLFVVVLLVSAKNYYDAVNRNLDSEYARIERAIVRGMKVLTALDYSFSNFTNKENPLSGGHSYLVKDGFCYIWPIQMSRVQEVDEGNPPSELDYMLVGIEKLCEKGSEINKLAEQKAGFAPSLSFLHDIEPHIVGIHYIDKRGYIISSPDTYAKNVTKELLLTLKARPFWQKTAQDKVNITLAGPGPILDSMQGKVITLAVPYYENGVHQGALSIDFNLDLLLNSSARFAGKLHLVSNIEALPNNAVRIKPIDLERLSANHSLYYEYDLWSEIKNLVVLQKYSIIVALFIYVLCTIVIFYVNMHTERRYFKDLAAKDPMTGLLNRRGMEAVWRNKMTKQKVALAVFDIDNFKAINDNYGHDVGDIAIQLVAKCIRENIRHTDVASRFGGEEFVLAIYGEDSESMMRILERVRKTIVERSTRVTSSGFTVSGGVVFCSEGGDKSFDELFKAADEKLYQAKHSGKNQICYAC</sequence>
<dbReference type="SUPFAM" id="SSF55073">
    <property type="entry name" value="Nucleotide cyclase"/>
    <property type="match status" value="1"/>
</dbReference>
<reference evidence="6 7" key="1">
    <citation type="submission" date="2016-07" db="EMBL/GenBank/DDBJ databases">
        <title>Developing Vibrio natriegens as a novel, fast-growing host for biotechnology.</title>
        <authorList>
            <person name="Weinstock M.T."/>
            <person name="Hesek E.D."/>
            <person name="Wilson C.M."/>
            <person name="Gibson D.G."/>
        </authorList>
    </citation>
    <scope>NUCLEOTIDE SEQUENCE [LARGE SCALE GENOMIC DNA]</scope>
    <source>
        <strain evidence="6 7">ATCC 14048</strain>
    </source>
</reference>
<gene>
    <name evidence="6" type="ORF">BA890_09885</name>
</gene>
<accession>A0AAN0Y341</accession>
<evidence type="ECO:0000256" key="1">
    <source>
        <dbReference type="ARBA" id="ARBA00001946"/>
    </source>
</evidence>
<feature type="domain" description="GGDEF" evidence="5">
    <location>
        <begin position="356"/>
        <end position="487"/>
    </location>
</feature>
<dbReference type="Pfam" id="PF00990">
    <property type="entry name" value="GGDEF"/>
    <property type="match status" value="1"/>
</dbReference>
<dbReference type="FunFam" id="3.30.70.270:FF:000001">
    <property type="entry name" value="Diguanylate cyclase domain protein"/>
    <property type="match status" value="1"/>
</dbReference>
<keyword evidence="4" id="KW-0812">Transmembrane</keyword>
<dbReference type="Proteomes" id="UP000092741">
    <property type="component" value="Chromosome 1"/>
</dbReference>
<dbReference type="InterPro" id="IPR029787">
    <property type="entry name" value="Nucleotide_cyclase"/>
</dbReference>
<protein>
    <recommendedName>
        <fullName evidence="2">diguanylate cyclase</fullName>
        <ecNumber evidence="2">2.7.7.65</ecNumber>
    </recommendedName>
</protein>
<name>A0AAN0Y341_VIBNA</name>
<keyword evidence="4" id="KW-0472">Membrane</keyword>
<dbReference type="GO" id="GO:0052621">
    <property type="term" value="F:diguanylate cyclase activity"/>
    <property type="evidence" value="ECO:0007669"/>
    <property type="project" value="UniProtKB-EC"/>
</dbReference>
<keyword evidence="4" id="KW-1133">Transmembrane helix</keyword>
<dbReference type="PANTHER" id="PTHR45138:SF9">
    <property type="entry name" value="DIGUANYLATE CYCLASE DGCM-RELATED"/>
    <property type="match status" value="1"/>
</dbReference>
<organism evidence="6 7">
    <name type="scientific">Vibrio natriegens NBRC 15636 = ATCC 14048 = DSM 759</name>
    <dbReference type="NCBI Taxonomy" id="1219067"/>
    <lineage>
        <taxon>Bacteria</taxon>
        <taxon>Pseudomonadati</taxon>
        <taxon>Pseudomonadota</taxon>
        <taxon>Gammaproteobacteria</taxon>
        <taxon>Vibrionales</taxon>
        <taxon>Vibrionaceae</taxon>
        <taxon>Vibrio</taxon>
    </lineage>
</organism>
<proteinExistence type="predicted"/>
<dbReference type="NCBIfam" id="TIGR00254">
    <property type="entry name" value="GGDEF"/>
    <property type="match status" value="1"/>
</dbReference>
<dbReference type="PROSITE" id="PS50887">
    <property type="entry name" value="GGDEF"/>
    <property type="match status" value="1"/>
</dbReference>
<dbReference type="CDD" id="cd18773">
    <property type="entry name" value="PDC1_HK_sensor"/>
    <property type="match status" value="1"/>
</dbReference>
<dbReference type="EMBL" id="CP016345">
    <property type="protein sequence ID" value="ANQ13065.1"/>
    <property type="molecule type" value="Genomic_DNA"/>
</dbReference>
<dbReference type="GeneID" id="70911824"/>
<evidence type="ECO:0000259" key="5">
    <source>
        <dbReference type="PROSITE" id="PS50887"/>
    </source>
</evidence>
<dbReference type="PANTHER" id="PTHR45138">
    <property type="entry name" value="REGULATORY COMPONENTS OF SENSORY TRANSDUCTION SYSTEM"/>
    <property type="match status" value="1"/>
</dbReference>
<dbReference type="SMART" id="SM00267">
    <property type="entry name" value="GGDEF"/>
    <property type="match status" value="1"/>
</dbReference>
<dbReference type="RefSeq" id="WP_020335658.1">
    <property type="nucleotide sequence ID" value="NZ_ATFJ01000037.1"/>
</dbReference>
<dbReference type="AlphaFoldDB" id="A0AAN0Y341"/>
<dbReference type="InterPro" id="IPR050469">
    <property type="entry name" value="Diguanylate_Cyclase"/>
</dbReference>